<evidence type="ECO:0000313" key="2">
    <source>
        <dbReference type="Proteomes" id="UP000073601"/>
    </source>
</evidence>
<dbReference type="Proteomes" id="UP000073601">
    <property type="component" value="Unassembled WGS sequence"/>
</dbReference>
<dbReference type="PANTHER" id="PTHR39328">
    <property type="entry name" value="BLL2871 PROTEIN"/>
    <property type="match status" value="1"/>
</dbReference>
<gene>
    <name evidence="1" type="ORF">GMA8713_03871</name>
</gene>
<dbReference type="RefSeq" id="WP_062713261.1">
    <property type="nucleotide sequence ID" value="NZ_CAWRCI010000045.1"/>
</dbReference>
<evidence type="ECO:0000313" key="1">
    <source>
        <dbReference type="EMBL" id="CZF85838.1"/>
    </source>
</evidence>
<sequence>MTFSIAAVCRESQMAGCAIASSSICVASRCAFVRSGVGVALSQNITDPALGTLLLQRMAAGEEPATAVGFLAENQANIEWRQIGAVNLAGQGALFTGDQALGIHASSQGKDCIAMGNLLDNPDVPLAMTTSFQQSTGSLAERLMQALEAGLRAGGEKGPAYSAGLLVTAQHEWPVVNLRVDWHISPITELRMLWQQYEPQMQAYITRAHDPQNAESYGVPGDE</sequence>
<dbReference type="PANTHER" id="PTHR39328:SF1">
    <property type="entry name" value="BLL2871 PROTEIN"/>
    <property type="match status" value="1"/>
</dbReference>
<accession>A0A128FGD2</accession>
<protein>
    <recommendedName>
        <fullName evidence="3">Fimbrial assembly protein FimA</fullName>
    </recommendedName>
</protein>
<dbReference type="EMBL" id="FIZY01000045">
    <property type="protein sequence ID" value="CZF85838.1"/>
    <property type="molecule type" value="Genomic_DNA"/>
</dbReference>
<name>A0A128FGD2_9GAMM</name>
<proteinExistence type="predicted"/>
<dbReference type="SUPFAM" id="SSF56235">
    <property type="entry name" value="N-terminal nucleophile aminohydrolases (Ntn hydrolases)"/>
    <property type="match status" value="1"/>
</dbReference>
<dbReference type="InterPro" id="IPR010430">
    <property type="entry name" value="DUF1028"/>
</dbReference>
<dbReference type="OrthoDB" id="9790012at2"/>
<organism evidence="1 2">
    <name type="scientific">Grimontia marina</name>
    <dbReference type="NCBI Taxonomy" id="646534"/>
    <lineage>
        <taxon>Bacteria</taxon>
        <taxon>Pseudomonadati</taxon>
        <taxon>Pseudomonadota</taxon>
        <taxon>Gammaproteobacteria</taxon>
        <taxon>Vibrionales</taxon>
        <taxon>Vibrionaceae</taxon>
        <taxon>Grimontia</taxon>
    </lineage>
</organism>
<keyword evidence="2" id="KW-1185">Reference proteome</keyword>
<dbReference type="Gene3D" id="3.60.20.10">
    <property type="entry name" value="Glutamine Phosphoribosylpyrophosphate, subunit 1, domain 1"/>
    <property type="match status" value="1"/>
</dbReference>
<dbReference type="InterPro" id="IPR029055">
    <property type="entry name" value="Ntn_hydrolases_N"/>
</dbReference>
<evidence type="ECO:0008006" key="3">
    <source>
        <dbReference type="Google" id="ProtNLM"/>
    </source>
</evidence>
<reference evidence="2" key="1">
    <citation type="submission" date="2016-02" db="EMBL/GenBank/DDBJ databases">
        <authorList>
            <person name="Rodrigo-Torres Lidia"/>
            <person name="Arahal R.David."/>
        </authorList>
    </citation>
    <scope>NUCLEOTIDE SEQUENCE [LARGE SCALE GENOMIC DNA]</scope>
    <source>
        <strain evidence="2">CECT 8713</strain>
    </source>
</reference>
<dbReference type="AlphaFoldDB" id="A0A128FGD2"/>
<dbReference type="Pfam" id="PF06267">
    <property type="entry name" value="DUF1028"/>
    <property type="match status" value="1"/>
</dbReference>